<evidence type="ECO:0000313" key="3">
    <source>
        <dbReference type="Proteomes" id="UP000326921"/>
    </source>
</evidence>
<organism evidence="2 3">
    <name type="scientific">Sphingobacterium zhuxiongii</name>
    <dbReference type="NCBI Taxonomy" id="2662364"/>
    <lineage>
        <taxon>Bacteria</taxon>
        <taxon>Pseudomonadati</taxon>
        <taxon>Bacteroidota</taxon>
        <taxon>Sphingobacteriia</taxon>
        <taxon>Sphingobacteriales</taxon>
        <taxon>Sphingobacteriaceae</taxon>
        <taxon>Sphingobacterium</taxon>
    </lineage>
</organism>
<feature type="chain" id="PRO_5024877415" description="PKD domain-containing protein" evidence="1">
    <location>
        <begin position="20"/>
        <end position="277"/>
    </location>
</feature>
<gene>
    <name evidence="2" type="ORF">GFH32_12635</name>
</gene>
<dbReference type="Proteomes" id="UP000326921">
    <property type="component" value="Chromosome"/>
</dbReference>
<proteinExistence type="predicted"/>
<accession>A0A5Q0QC13</accession>
<evidence type="ECO:0008006" key="4">
    <source>
        <dbReference type="Google" id="ProtNLM"/>
    </source>
</evidence>
<reference evidence="2 3" key="1">
    <citation type="submission" date="2019-10" db="EMBL/GenBank/DDBJ databases">
        <authorList>
            <person name="Dong K."/>
        </authorList>
    </citation>
    <scope>NUCLEOTIDE SEQUENCE [LARGE SCALE GENOMIC DNA]</scope>
    <source>
        <strain evidence="3">dk4302</strain>
    </source>
</reference>
<feature type="signal peptide" evidence="1">
    <location>
        <begin position="1"/>
        <end position="19"/>
    </location>
</feature>
<name>A0A5Q0QC13_9SPHI</name>
<keyword evidence="3" id="KW-1185">Reference proteome</keyword>
<dbReference type="KEGG" id="sphe:GFH32_12635"/>
<dbReference type="RefSeq" id="WP_153511955.1">
    <property type="nucleotide sequence ID" value="NZ_CP045652.1"/>
</dbReference>
<protein>
    <recommendedName>
        <fullName evidence="4">PKD domain-containing protein</fullName>
    </recommendedName>
</protein>
<keyword evidence="1" id="KW-0732">Signal</keyword>
<sequence>MRKIITYASLCFLSLLVFACEPMEDRMELGNAITADQLEITAVPIIVNGKKSNKVILDNKSPVLSSWDFGVGSTQKKTDTVLLVTTGTNEILFTGLNPEGTKITKKIDVTVDELTFPVPLEWGYLTDGSERTWKWDETAPAVWGNGGYLGNSAPAWWTLKEADINGQVAGEGVGAKMTFSLRGAKLTKLKSTGAKEQGEFSFDMTKIVKLDDGTTWAKGKLTTRGITVLCGISPNEGNAPVYQYDIIILNNEKMILSYAEPGAGPWGTAWFWVFRAE</sequence>
<dbReference type="EMBL" id="CP045652">
    <property type="protein sequence ID" value="QGA27113.1"/>
    <property type="molecule type" value="Genomic_DNA"/>
</dbReference>
<dbReference type="PROSITE" id="PS51257">
    <property type="entry name" value="PROKAR_LIPOPROTEIN"/>
    <property type="match status" value="1"/>
</dbReference>
<evidence type="ECO:0000313" key="2">
    <source>
        <dbReference type="EMBL" id="QGA27113.1"/>
    </source>
</evidence>
<dbReference type="AlphaFoldDB" id="A0A5Q0QC13"/>
<evidence type="ECO:0000256" key="1">
    <source>
        <dbReference type="SAM" id="SignalP"/>
    </source>
</evidence>